<accession>A0A3M7PXB5</accession>
<dbReference type="EMBL" id="REGN01008406">
    <property type="protein sequence ID" value="RNA03643.1"/>
    <property type="molecule type" value="Genomic_DNA"/>
</dbReference>
<organism evidence="1 2">
    <name type="scientific">Brachionus plicatilis</name>
    <name type="common">Marine rotifer</name>
    <name type="synonym">Brachionus muelleri</name>
    <dbReference type="NCBI Taxonomy" id="10195"/>
    <lineage>
        <taxon>Eukaryota</taxon>
        <taxon>Metazoa</taxon>
        <taxon>Spiralia</taxon>
        <taxon>Gnathifera</taxon>
        <taxon>Rotifera</taxon>
        <taxon>Eurotatoria</taxon>
        <taxon>Monogononta</taxon>
        <taxon>Pseudotrocha</taxon>
        <taxon>Ploima</taxon>
        <taxon>Brachionidae</taxon>
        <taxon>Brachionus</taxon>
    </lineage>
</organism>
<protein>
    <submittedName>
        <fullName evidence="1">Uncharacterized protein</fullName>
    </submittedName>
</protein>
<keyword evidence="2" id="KW-1185">Reference proteome</keyword>
<dbReference type="Proteomes" id="UP000276133">
    <property type="component" value="Unassembled WGS sequence"/>
</dbReference>
<evidence type="ECO:0000313" key="2">
    <source>
        <dbReference type="Proteomes" id="UP000276133"/>
    </source>
</evidence>
<name>A0A3M7PXB5_BRAPC</name>
<reference evidence="1 2" key="1">
    <citation type="journal article" date="2018" name="Sci. Rep.">
        <title>Genomic signatures of local adaptation to the degree of environmental predictability in rotifers.</title>
        <authorList>
            <person name="Franch-Gras L."/>
            <person name="Hahn C."/>
            <person name="Garcia-Roger E.M."/>
            <person name="Carmona M.J."/>
            <person name="Serra M."/>
            <person name="Gomez A."/>
        </authorList>
    </citation>
    <scope>NUCLEOTIDE SEQUENCE [LARGE SCALE GENOMIC DNA]</scope>
    <source>
        <strain evidence="1">HYR1</strain>
    </source>
</reference>
<evidence type="ECO:0000313" key="1">
    <source>
        <dbReference type="EMBL" id="RNA03643.1"/>
    </source>
</evidence>
<dbReference type="AlphaFoldDB" id="A0A3M7PXB5"/>
<gene>
    <name evidence="1" type="ORF">BpHYR1_031533</name>
</gene>
<comment type="caution">
    <text evidence="1">The sequence shown here is derived from an EMBL/GenBank/DDBJ whole genome shotgun (WGS) entry which is preliminary data.</text>
</comment>
<sequence>MIDSWELNIDLKNFLQKIQIEKEFNQVNWVQLNSLDSSVTFHGSASAKWYSSRTTSPHISHQAESKTIPSKDPPVHACHWTVDKKKKNFITLFEYLNHNFDFFNEIDFKNQKKRKRNLFLSHSFKSNISYDLHKNFFKICFIWNKNLLDNSLEFVPKIRNRKKRKNKKSFELLQNEVSDEIPSKTKKQVINRFKDKEKSPKYISIWSRDHLDDGYAELSIKQITDLMQRV</sequence>
<proteinExistence type="predicted"/>